<sequence>ENLFSDNHFRRRMDLVLVLMWASGEKNQFDEEEALAPLQMRESIEKSGAMSDGGHRVFKRVYELEIYFLSNIRDDSESSF</sequence>
<evidence type="ECO:0000313" key="2">
    <source>
        <dbReference type="Proteomes" id="UP000789375"/>
    </source>
</evidence>
<proteinExistence type="predicted"/>
<organism evidence="1 2">
    <name type="scientific">Funneliformis mosseae</name>
    <name type="common">Endomycorrhizal fungus</name>
    <name type="synonym">Glomus mosseae</name>
    <dbReference type="NCBI Taxonomy" id="27381"/>
    <lineage>
        <taxon>Eukaryota</taxon>
        <taxon>Fungi</taxon>
        <taxon>Fungi incertae sedis</taxon>
        <taxon>Mucoromycota</taxon>
        <taxon>Glomeromycotina</taxon>
        <taxon>Glomeromycetes</taxon>
        <taxon>Glomerales</taxon>
        <taxon>Glomeraceae</taxon>
        <taxon>Funneliformis</taxon>
    </lineage>
</organism>
<name>A0A9N9CMQ6_FUNMO</name>
<gene>
    <name evidence="1" type="ORF">FMOSSE_LOCUS9129</name>
</gene>
<protein>
    <submittedName>
        <fullName evidence="1">16451_t:CDS:1</fullName>
    </submittedName>
</protein>
<dbReference type="EMBL" id="CAJVPP010002570">
    <property type="protein sequence ID" value="CAG8604532.1"/>
    <property type="molecule type" value="Genomic_DNA"/>
</dbReference>
<accession>A0A9N9CMQ6</accession>
<evidence type="ECO:0000313" key="1">
    <source>
        <dbReference type="EMBL" id="CAG8604532.1"/>
    </source>
</evidence>
<dbReference type="Proteomes" id="UP000789375">
    <property type="component" value="Unassembled WGS sequence"/>
</dbReference>
<feature type="non-terminal residue" evidence="1">
    <location>
        <position position="80"/>
    </location>
</feature>
<dbReference type="AlphaFoldDB" id="A0A9N9CMQ6"/>
<keyword evidence="2" id="KW-1185">Reference proteome</keyword>
<comment type="caution">
    <text evidence="1">The sequence shown here is derived from an EMBL/GenBank/DDBJ whole genome shotgun (WGS) entry which is preliminary data.</text>
</comment>
<reference evidence="1" key="1">
    <citation type="submission" date="2021-06" db="EMBL/GenBank/DDBJ databases">
        <authorList>
            <person name="Kallberg Y."/>
            <person name="Tangrot J."/>
            <person name="Rosling A."/>
        </authorList>
    </citation>
    <scope>NUCLEOTIDE SEQUENCE</scope>
    <source>
        <strain evidence="1">87-6 pot B 2015</strain>
    </source>
</reference>